<gene>
    <name evidence="2" type="ORF">B0H67DRAFT_546615</name>
</gene>
<sequence length="165" mass="17835">MQLTTTAAMLSLISGLAIATPFPRPLPAAVPMASALGLDQDAVFVPQDAEQWTIEHIKRSCDGTDTTCTWSFTINTHREELAPTPCEFIVVGGLPASQQDVNNAWCGPYRIATGWSGQFGPENGFTTLSVIDEANRLVLFPAYTDKQLEGGHVVQPDQSYAPHAF</sequence>
<reference evidence="2" key="1">
    <citation type="submission" date="2023-06" db="EMBL/GenBank/DDBJ databases">
        <title>Genome-scale phylogeny and comparative genomics of the fungal order Sordariales.</title>
        <authorList>
            <consortium name="Lawrence Berkeley National Laboratory"/>
            <person name="Hensen N."/>
            <person name="Bonometti L."/>
            <person name="Westerberg I."/>
            <person name="Brannstrom I.O."/>
            <person name="Guillou S."/>
            <person name="Cros-Aarteil S."/>
            <person name="Calhoun S."/>
            <person name="Haridas S."/>
            <person name="Kuo A."/>
            <person name="Mondo S."/>
            <person name="Pangilinan J."/>
            <person name="Riley R."/>
            <person name="Labutti K."/>
            <person name="Andreopoulos B."/>
            <person name="Lipzen A."/>
            <person name="Chen C."/>
            <person name="Yanf M."/>
            <person name="Daum C."/>
            <person name="Ng V."/>
            <person name="Clum A."/>
            <person name="Steindorff A."/>
            <person name="Ohm R."/>
            <person name="Martin F."/>
            <person name="Silar P."/>
            <person name="Natvig D."/>
            <person name="Lalanne C."/>
            <person name="Gautier V."/>
            <person name="Ament-Velasquez S.L."/>
            <person name="Kruys A."/>
            <person name="Hutchinson M.I."/>
            <person name="Powell A.J."/>
            <person name="Barry K."/>
            <person name="Miller A.N."/>
            <person name="Grigoriev I.V."/>
            <person name="Debuchy R."/>
            <person name="Gladieux P."/>
            <person name="Thoren M.H."/>
            <person name="Johannesson H."/>
        </authorList>
    </citation>
    <scope>NUCLEOTIDE SEQUENCE</scope>
    <source>
        <strain evidence="2">SMH4607-1</strain>
    </source>
</reference>
<evidence type="ECO:0000256" key="1">
    <source>
        <dbReference type="SAM" id="SignalP"/>
    </source>
</evidence>
<dbReference type="PANTHER" id="PTHR39602:SF2">
    <property type="entry name" value="ACW-9"/>
    <property type="match status" value="1"/>
</dbReference>
<evidence type="ECO:0000313" key="2">
    <source>
        <dbReference type="EMBL" id="KAK0705535.1"/>
    </source>
</evidence>
<feature type="signal peptide" evidence="1">
    <location>
        <begin position="1"/>
        <end position="19"/>
    </location>
</feature>
<feature type="chain" id="PRO_5041297517" description="Small secreted protein" evidence="1">
    <location>
        <begin position="20"/>
        <end position="165"/>
    </location>
</feature>
<evidence type="ECO:0008006" key="4">
    <source>
        <dbReference type="Google" id="ProtNLM"/>
    </source>
</evidence>
<name>A0AA39ZXQ9_9PEZI</name>
<proteinExistence type="predicted"/>
<comment type="caution">
    <text evidence="2">The sequence shown here is derived from an EMBL/GenBank/DDBJ whole genome shotgun (WGS) entry which is preliminary data.</text>
</comment>
<keyword evidence="3" id="KW-1185">Reference proteome</keyword>
<dbReference type="Proteomes" id="UP001172102">
    <property type="component" value="Unassembled WGS sequence"/>
</dbReference>
<organism evidence="2 3">
    <name type="scientific">Lasiosphaeris hirsuta</name>
    <dbReference type="NCBI Taxonomy" id="260670"/>
    <lineage>
        <taxon>Eukaryota</taxon>
        <taxon>Fungi</taxon>
        <taxon>Dikarya</taxon>
        <taxon>Ascomycota</taxon>
        <taxon>Pezizomycotina</taxon>
        <taxon>Sordariomycetes</taxon>
        <taxon>Sordariomycetidae</taxon>
        <taxon>Sordariales</taxon>
        <taxon>Lasiosphaeriaceae</taxon>
        <taxon>Lasiosphaeris</taxon>
    </lineage>
</organism>
<dbReference type="PANTHER" id="PTHR39602">
    <property type="entry name" value="ACW-9"/>
    <property type="match status" value="1"/>
</dbReference>
<accession>A0AA39ZXQ9</accession>
<dbReference type="AlphaFoldDB" id="A0AA39ZXQ9"/>
<evidence type="ECO:0000313" key="3">
    <source>
        <dbReference type="Proteomes" id="UP001172102"/>
    </source>
</evidence>
<protein>
    <recommendedName>
        <fullName evidence="4">Small secreted protein</fullName>
    </recommendedName>
</protein>
<dbReference type="EMBL" id="JAUKUA010000007">
    <property type="protein sequence ID" value="KAK0705535.1"/>
    <property type="molecule type" value="Genomic_DNA"/>
</dbReference>
<keyword evidence="1" id="KW-0732">Signal</keyword>